<dbReference type="Gene3D" id="3.50.50.60">
    <property type="entry name" value="FAD/NAD(P)-binding domain"/>
    <property type="match status" value="1"/>
</dbReference>
<dbReference type="RefSeq" id="WP_208845670.1">
    <property type="nucleotide sequence ID" value="NZ_JAGGDJ010000001.1"/>
</dbReference>
<dbReference type="InterPro" id="IPR006076">
    <property type="entry name" value="FAD-dep_OxRdtase"/>
</dbReference>
<evidence type="ECO:0000313" key="7">
    <source>
        <dbReference type="EMBL" id="MBO7742694.1"/>
    </source>
</evidence>
<dbReference type="Proteomes" id="UP000670947">
    <property type="component" value="Unassembled WGS sequence"/>
</dbReference>
<dbReference type="Pfam" id="PF00355">
    <property type="entry name" value="Rieske"/>
    <property type="match status" value="1"/>
</dbReference>
<keyword evidence="3" id="KW-0408">Iron</keyword>
<keyword evidence="2" id="KW-0479">Metal-binding</keyword>
<name>A0ABS3W321_9BACL</name>
<evidence type="ECO:0000313" key="8">
    <source>
        <dbReference type="Proteomes" id="UP000670947"/>
    </source>
</evidence>
<dbReference type="InterPro" id="IPR017941">
    <property type="entry name" value="Rieske_2Fe-2S"/>
</dbReference>
<dbReference type="CDD" id="cd03477">
    <property type="entry name" value="Rieske_YhfW_C"/>
    <property type="match status" value="1"/>
</dbReference>
<evidence type="ECO:0000256" key="3">
    <source>
        <dbReference type="ARBA" id="ARBA00023004"/>
    </source>
</evidence>
<dbReference type="InterPro" id="IPR005805">
    <property type="entry name" value="Rieske_Fe-S_prot_C"/>
</dbReference>
<keyword evidence="5" id="KW-1015">Disulfide bond</keyword>
<accession>A0ABS3W321</accession>
<proteinExistence type="predicted"/>
<comment type="caution">
    <text evidence="7">The sequence shown here is derived from an EMBL/GenBank/DDBJ whole genome shotgun (WGS) entry which is preliminary data.</text>
</comment>
<dbReference type="PRINTS" id="PR00162">
    <property type="entry name" value="RIESKE"/>
</dbReference>
<evidence type="ECO:0000256" key="2">
    <source>
        <dbReference type="ARBA" id="ARBA00022723"/>
    </source>
</evidence>
<dbReference type="Pfam" id="PF01266">
    <property type="entry name" value="DAO"/>
    <property type="match status" value="1"/>
</dbReference>
<keyword evidence="8" id="KW-1185">Reference proteome</keyword>
<evidence type="ECO:0000256" key="1">
    <source>
        <dbReference type="ARBA" id="ARBA00022714"/>
    </source>
</evidence>
<evidence type="ECO:0000256" key="4">
    <source>
        <dbReference type="ARBA" id="ARBA00023014"/>
    </source>
</evidence>
<dbReference type="Gene3D" id="2.102.10.10">
    <property type="entry name" value="Rieske [2Fe-2S] iron-sulphur domain"/>
    <property type="match status" value="1"/>
</dbReference>
<evidence type="ECO:0000259" key="6">
    <source>
        <dbReference type="PROSITE" id="PS51296"/>
    </source>
</evidence>
<dbReference type="InterPro" id="IPR038010">
    <property type="entry name" value="YhfW_C"/>
</dbReference>
<dbReference type="Gene3D" id="3.30.9.10">
    <property type="entry name" value="D-Amino Acid Oxidase, subunit A, domain 2"/>
    <property type="match status" value="1"/>
</dbReference>
<dbReference type="EMBL" id="JAGGDJ010000001">
    <property type="protein sequence ID" value="MBO7742694.1"/>
    <property type="molecule type" value="Genomic_DNA"/>
</dbReference>
<dbReference type="InterPro" id="IPR036188">
    <property type="entry name" value="FAD/NAD-bd_sf"/>
</dbReference>
<dbReference type="InterPro" id="IPR036922">
    <property type="entry name" value="Rieske_2Fe-2S_sf"/>
</dbReference>
<sequence>MTMNVYPYPESYWLASAPLPSYPSLQASVDAEVAVIGGGIAGITTAYLLARAGKQVVLATAGKLLGGTTGHTTAKITAQHDLIYADLIRRFGEEQARLYYEANAEGLRFMRETVRELGIDCDFRDEEAIVYATCERQAERLRAEYEAYAKLGIPGEWRERLALPFAARGGLAMKDQARFHPVPYLAKLAEAFVRLGGRIYEETTIETVEEGEPSIAVTADGAKIACENIVSCAHFPVFETGLFFARLHAESSYVVAARVPGEHPKGMYISAGEPKRSIRSVAFGGEELLLIGGETHKTGQGINTVEHYEALEAWARETFGAAAFPYRWSANDFITLDRLPYIGRATRKRPHSFVATGFRKWGMTTGTAAALLLRDLLTGRSSRYEALFAPSRFHAPDVKPLVAENAGAAKHYIQGKLEWLGRKPEELNRDEGALVRVNGRKAGAYVDADGTLHLVDATCTHMGCEVEWNSGDRTWDCPCHGSRFDYRGRVAEGPATEPLSELRAAPPVPKPAR</sequence>
<organism evidence="7 8">
    <name type="scientific">Paenibacillus artemisiicola</name>
    <dbReference type="NCBI Taxonomy" id="1172618"/>
    <lineage>
        <taxon>Bacteria</taxon>
        <taxon>Bacillati</taxon>
        <taxon>Bacillota</taxon>
        <taxon>Bacilli</taxon>
        <taxon>Bacillales</taxon>
        <taxon>Paenibacillaceae</taxon>
        <taxon>Paenibacillus</taxon>
    </lineage>
</organism>
<dbReference type="PANTHER" id="PTHR13847:SF274">
    <property type="entry name" value="RIESKE 2FE-2S IRON-SULFUR PROTEIN YHFW-RELATED"/>
    <property type="match status" value="1"/>
</dbReference>
<keyword evidence="4" id="KW-0411">Iron-sulfur</keyword>
<feature type="domain" description="Rieske" evidence="6">
    <location>
        <begin position="419"/>
        <end position="503"/>
    </location>
</feature>
<gene>
    <name evidence="7" type="ORF">I8J29_00705</name>
</gene>
<dbReference type="SUPFAM" id="SSF50022">
    <property type="entry name" value="ISP domain"/>
    <property type="match status" value="1"/>
</dbReference>
<protein>
    <submittedName>
        <fullName evidence="7">FAD-dependent oxidoreductase</fullName>
    </submittedName>
</protein>
<dbReference type="PROSITE" id="PS51296">
    <property type="entry name" value="RIESKE"/>
    <property type="match status" value="1"/>
</dbReference>
<evidence type="ECO:0000256" key="5">
    <source>
        <dbReference type="ARBA" id="ARBA00023157"/>
    </source>
</evidence>
<dbReference type="SUPFAM" id="SSF51905">
    <property type="entry name" value="FAD/NAD(P)-binding domain"/>
    <property type="match status" value="1"/>
</dbReference>
<keyword evidence="1" id="KW-0001">2Fe-2S</keyword>
<dbReference type="PANTHER" id="PTHR13847">
    <property type="entry name" value="SARCOSINE DEHYDROGENASE-RELATED"/>
    <property type="match status" value="1"/>
</dbReference>
<reference evidence="7 8" key="1">
    <citation type="submission" date="2021-03" db="EMBL/GenBank/DDBJ databases">
        <title>Paenibacillus artemisicola MWE-103 whole genome sequence.</title>
        <authorList>
            <person name="Ham Y.J."/>
        </authorList>
    </citation>
    <scope>NUCLEOTIDE SEQUENCE [LARGE SCALE GENOMIC DNA]</scope>
    <source>
        <strain evidence="7 8">MWE-103</strain>
    </source>
</reference>